<evidence type="ECO:0000259" key="2">
    <source>
        <dbReference type="Pfam" id="PF00582"/>
    </source>
</evidence>
<proteinExistence type="inferred from homology"/>
<comment type="similarity">
    <text evidence="1">Belongs to the universal stress protein A family.</text>
</comment>
<evidence type="ECO:0000313" key="4">
    <source>
        <dbReference type="Proteomes" id="UP001652264"/>
    </source>
</evidence>
<dbReference type="RefSeq" id="WP_022904011.1">
    <property type="nucleotide sequence ID" value="NZ_BMNV01000002.1"/>
</dbReference>
<dbReference type="PRINTS" id="PR01438">
    <property type="entry name" value="UNVRSLSTRESS"/>
</dbReference>
<dbReference type="CDD" id="cd00293">
    <property type="entry name" value="USP-like"/>
    <property type="match status" value="2"/>
</dbReference>
<feature type="domain" description="UspA" evidence="2">
    <location>
        <begin position="10"/>
        <end position="133"/>
    </location>
</feature>
<organism evidence="3 4">
    <name type="scientific">Curtobacterium citreum</name>
    <dbReference type="NCBI Taxonomy" id="2036"/>
    <lineage>
        <taxon>Bacteria</taxon>
        <taxon>Bacillati</taxon>
        <taxon>Actinomycetota</taxon>
        <taxon>Actinomycetes</taxon>
        <taxon>Micrococcales</taxon>
        <taxon>Microbacteriaceae</taxon>
        <taxon>Curtobacterium</taxon>
    </lineage>
</organism>
<comment type="caution">
    <text evidence="3">The sequence shown here is derived from an EMBL/GenBank/DDBJ whole genome shotgun (WGS) entry which is preliminary data.</text>
</comment>
<dbReference type="Proteomes" id="UP001652264">
    <property type="component" value="Unassembled WGS sequence"/>
</dbReference>
<dbReference type="Gene3D" id="3.40.50.12370">
    <property type="match status" value="1"/>
</dbReference>
<gene>
    <name evidence="3" type="ORF">NYQ28_00935</name>
</gene>
<evidence type="ECO:0000313" key="3">
    <source>
        <dbReference type="EMBL" id="MCS6521128.1"/>
    </source>
</evidence>
<dbReference type="GeneID" id="95324045"/>
<dbReference type="EMBL" id="JANVAD010000001">
    <property type="protein sequence ID" value="MCS6521128.1"/>
    <property type="molecule type" value="Genomic_DNA"/>
</dbReference>
<reference evidence="3 4" key="1">
    <citation type="submission" date="2022-08" db="EMBL/GenBank/DDBJ databases">
        <title>Taxonomy of Curtobacterium flaccumfaciens.</title>
        <authorList>
            <person name="Osdaghi E."/>
            <person name="Taghavi S.M."/>
            <person name="Hamidizade M."/>
            <person name="Abachi H."/>
            <person name="Fazliarab A."/>
            <person name="Baeyen S."/>
            <person name="Portier P."/>
            <person name="Van Vaerenbergh J."/>
            <person name="Jacques M.-A."/>
        </authorList>
    </citation>
    <scope>NUCLEOTIDE SEQUENCE [LARGE SCALE GENOMIC DNA]</scope>
    <source>
        <strain evidence="3 4">LMG8786T</strain>
    </source>
</reference>
<dbReference type="SUPFAM" id="SSF52402">
    <property type="entry name" value="Adenine nucleotide alpha hydrolases-like"/>
    <property type="match status" value="2"/>
</dbReference>
<name>A0ABT2HD02_9MICO</name>
<dbReference type="Pfam" id="PF00582">
    <property type="entry name" value="Usp"/>
    <property type="match status" value="2"/>
</dbReference>
<accession>A0ABT2HD02</accession>
<dbReference type="InterPro" id="IPR006016">
    <property type="entry name" value="UspA"/>
</dbReference>
<dbReference type="PANTHER" id="PTHR46268">
    <property type="entry name" value="STRESS RESPONSE PROTEIN NHAX"/>
    <property type="match status" value="1"/>
</dbReference>
<protein>
    <submittedName>
        <fullName evidence="3">Universal stress protein</fullName>
    </submittedName>
</protein>
<evidence type="ECO:0000256" key="1">
    <source>
        <dbReference type="ARBA" id="ARBA00008791"/>
    </source>
</evidence>
<sequence length="286" mass="31383">MRDSSVVGTEHVVVGIDGHEASDRAVDWVAVRRLTPGSRVELITVTNGWGGDRLALDRRLARAAERLTVAHQRVDVAVFRLSGVPDRMLADAASTADLLVIGNRRQHRVRTALDGWMPERVPTLANGPTVVVPEDWRPTHGDVVLGVDDATGDTALRFAGSQAVREHRRLSLVRSWKVAEPARVGTLSAFEDPELVETHAREVLIDAERLLHTRFPGLQHRPVVEEGDTADVLGRYAEDASIVVLGRHHTSTLEGRLFGSTAHELISGSRTPVCIAPLRSPDPRRR</sequence>
<dbReference type="InterPro" id="IPR006015">
    <property type="entry name" value="Universal_stress_UspA"/>
</dbReference>
<keyword evidence="4" id="KW-1185">Reference proteome</keyword>
<feature type="domain" description="UspA" evidence="2">
    <location>
        <begin position="143"/>
        <end position="276"/>
    </location>
</feature>
<dbReference type="PANTHER" id="PTHR46268:SF6">
    <property type="entry name" value="UNIVERSAL STRESS PROTEIN UP12"/>
    <property type="match status" value="1"/>
</dbReference>